<dbReference type="SUPFAM" id="SSF103196">
    <property type="entry name" value="Roadblock/LC7 domain"/>
    <property type="match status" value="1"/>
</dbReference>
<dbReference type="AlphaFoldDB" id="A0A2A2AEG8"/>
<name>A0A2A2AEG8_9BURK</name>
<dbReference type="EMBL" id="NSJF01000001">
    <property type="protein sequence ID" value="PAT36121.1"/>
    <property type="molecule type" value="Genomic_DNA"/>
</dbReference>
<evidence type="ECO:0000313" key="2">
    <source>
        <dbReference type="Proteomes" id="UP000217999"/>
    </source>
</evidence>
<protein>
    <submittedName>
        <fullName evidence="1">Uncharacterized protein</fullName>
    </submittedName>
</protein>
<organism evidence="1 2">
    <name type="scientific">Vandammella animalimorsus</name>
    <dbReference type="NCBI Taxonomy" id="2029117"/>
    <lineage>
        <taxon>Bacteria</taxon>
        <taxon>Pseudomonadati</taxon>
        <taxon>Pseudomonadota</taxon>
        <taxon>Betaproteobacteria</taxon>
        <taxon>Burkholderiales</taxon>
        <taxon>Comamonadaceae</taxon>
        <taxon>Vandammella</taxon>
    </lineage>
</organism>
<evidence type="ECO:0000313" key="1">
    <source>
        <dbReference type="EMBL" id="PAT36121.1"/>
    </source>
</evidence>
<dbReference type="Proteomes" id="UP000217999">
    <property type="component" value="Unassembled WGS sequence"/>
</dbReference>
<dbReference type="RefSeq" id="WP_095548948.1">
    <property type="nucleotide sequence ID" value="NZ_NSJF01000001.1"/>
</dbReference>
<sequence length="211" mass="23317">MDDAFLMLTPAGALHSHALRQPDEACAALQSLMHGEQTPRRSAWLAQSPAHRAVLARALYEGWVDELPRSLPAPTLNLDHYLPHAIAGLSSTRTAALASDQGFCLARVGYDERQAETLCAVAADFSDFMQRQQQRGWSNSGRAISFYQGIDMLMPETSLALFWVDGVGYWLILGGEPLLNNRALVELIWGIHAAGSKFARSSLARQRWQSR</sequence>
<comment type="caution">
    <text evidence="1">The sequence shown here is derived from an EMBL/GenBank/DDBJ whole genome shotgun (WGS) entry which is preliminary data.</text>
</comment>
<reference evidence="1 2" key="1">
    <citation type="submission" date="2017-08" db="EMBL/GenBank/DDBJ databases">
        <title>WGS of Clinical strains of the CDC Group NO-1 linked to zoonotic infections in humans.</title>
        <authorList>
            <person name="Bernier A.-M."/>
            <person name="Bernard K."/>
        </authorList>
    </citation>
    <scope>NUCLEOTIDE SEQUENCE [LARGE SCALE GENOMIC DNA]</scope>
    <source>
        <strain evidence="1 2">NML03-0146</strain>
    </source>
</reference>
<gene>
    <name evidence="1" type="ORF">CK620_02580</name>
</gene>
<proteinExistence type="predicted"/>
<accession>A0A2A2AEG8</accession>